<dbReference type="Proteomes" id="UP000596742">
    <property type="component" value="Unassembled WGS sequence"/>
</dbReference>
<protein>
    <submittedName>
        <fullName evidence="2">Uncharacterized protein</fullName>
    </submittedName>
</protein>
<dbReference type="EMBL" id="UYJE01004257">
    <property type="protein sequence ID" value="VDI26506.1"/>
    <property type="molecule type" value="Genomic_DNA"/>
</dbReference>
<dbReference type="OrthoDB" id="6111375at2759"/>
<evidence type="ECO:0000256" key="1">
    <source>
        <dbReference type="SAM" id="MobiDB-lite"/>
    </source>
</evidence>
<name>A0A8B6DZH7_MYTGA</name>
<proteinExistence type="predicted"/>
<feature type="compositionally biased region" description="Acidic residues" evidence="1">
    <location>
        <begin position="114"/>
        <end position="123"/>
    </location>
</feature>
<dbReference type="AlphaFoldDB" id="A0A8B6DZH7"/>
<feature type="compositionally biased region" description="Polar residues" evidence="1">
    <location>
        <begin position="104"/>
        <end position="113"/>
    </location>
</feature>
<feature type="region of interest" description="Disordered" evidence="1">
    <location>
        <begin position="96"/>
        <end position="123"/>
    </location>
</feature>
<evidence type="ECO:0000313" key="3">
    <source>
        <dbReference type="Proteomes" id="UP000596742"/>
    </source>
</evidence>
<organism evidence="2 3">
    <name type="scientific">Mytilus galloprovincialis</name>
    <name type="common">Mediterranean mussel</name>
    <dbReference type="NCBI Taxonomy" id="29158"/>
    <lineage>
        <taxon>Eukaryota</taxon>
        <taxon>Metazoa</taxon>
        <taxon>Spiralia</taxon>
        <taxon>Lophotrochozoa</taxon>
        <taxon>Mollusca</taxon>
        <taxon>Bivalvia</taxon>
        <taxon>Autobranchia</taxon>
        <taxon>Pteriomorphia</taxon>
        <taxon>Mytilida</taxon>
        <taxon>Mytiloidea</taxon>
        <taxon>Mytilidae</taxon>
        <taxon>Mytilinae</taxon>
        <taxon>Mytilus</taxon>
    </lineage>
</organism>
<comment type="caution">
    <text evidence="2">The sequence shown here is derived from an EMBL/GenBank/DDBJ whole genome shotgun (WGS) entry which is preliminary data.</text>
</comment>
<accession>A0A8B6DZH7</accession>
<reference evidence="2" key="1">
    <citation type="submission" date="2018-11" db="EMBL/GenBank/DDBJ databases">
        <authorList>
            <person name="Alioto T."/>
            <person name="Alioto T."/>
        </authorList>
    </citation>
    <scope>NUCLEOTIDE SEQUENCE</scope>
</reference>
<sequence>MTPSQENSRPIIATVERSIVETRDIAPISAGHSSTSSDNDRNAQVYLEDGYEHPYNTLLAINREEDEHVYRTPIKTSNNENATPSENATCGCSYKLTEQDSLPDESQTQYNANDSEENTDSVL</sequence>
<evidence type="ECO:0000313" key="2">
    <source>
        <dbReference type="EMBL" id="VDI26506.1"/>
    </source>
</evidence>
<keyword evidence="3" id="KW-1185">Reference proteome</keyword>
<gene>
    <name evidence="2" type="ORF">MGAL_10B066288</name>
</gene>
<feature type="region of interest" description="Disordered" evidence="1">
    <location>
        <begin position="24"/>
        <end position="44"/>
    </location>
</feature>